<sequence>MKSAFHEKGQPKSRVQHYGRTAVVATVSAVLGTTSLLAVPAANAAVPTFPDNVVVFPDRDFVTIEGYQDYVGQTATVEVRRPGVGIVGSAKSVVAAGDVAFEINHPGGVCWGAGTGLNVTPDILPGDNVSITFAGTEAGTTTVQDAFVTSDSTLEGNTLTVRGHVGSGVNTSQMEQRIVEPALKDTPVGRRDVRAAPGELAQEDGYQSRLQFGLDGPDTFTATYIFADRATAEIAGDAGGERAMSWQVEDADANRQGLTIAEFGELGGPGMGGCPNGPLQSGPAGPTSIIAAKVSGDVKVNWTPAQAVPGTPAITGYRVTAVAKTVSGSEQVESGVRISNPKASSTIIRGLKADEEYDVYVTSVSSVGETFPASHAIPAEDTDAPTVTATPNGGTFPTAQKVTLTASEAASDIYYTLDGTDPVSGGVNAPHALLYTDPIDVARTSTVTFAAIDPSGNVSENGNVTFTITDDPVPAAPVFTAAPKAGQGTAEVSWAAPDAGAPGLTIDGYSVQAYTADGVAFGAPRTVAGTVTTLVYDGLNGDTAYQFTVRATNINGTGPESAKSEPVTVQGALVANAGPDQTVARGTSATAVTLDGTGSTATGATYLWEQVLTGPTDPDKVTLDAGTTLKPTFSLPVYRTPMTNKPLTFKLTVTAGGSTRTDEVKVTPVPDRVTIGLAQWKTGDLRIGGTSNVVGGTITVRVGGPTGRILGTAPVTAAVAPETGGVYSLRLRNAAAGTTNPGSVWIESTVGGTAGPTTVANR</sequence>
<dbReference type="InterPro" id="IPR050964">
    <property type="entry name" value="Striated_Muscle_Regulatory"/>
</dbReference>
<dbReference type="PROSITE" id="PS50853">
    <property type="entry name" value="FN3"/>
    <property type="match status" value="2"/>
</dbReference>
<evidence type="ECO:0000256" key="1">
    <source>
        <dbReference type="ARBA" id="ARBA00022737"/>
    </source>
</evidence>
<dbReference type="CDD" id="cd00063">
    <property type="entry name" value="FN3"/>
    <property type="match status" value="2"/>
</dbReference>
<dbReference type="InterPro" id="IPR059177">
    <property type="entry name" value="GH29D-like_dom"/>
</dbReference>
<keyword evidence="3" id="KW-0119">Carbohydrate metabolism</keyword>
<dbReference type="EMBL" id="CP024915">
    <property type="protein sequence ID" value="AUZ87907.1"/>
    <property type="molecule type" value="Genomic_DNA"/>
</dbReference>
<dbReference type="InterPro" id="IPR036116">
    <property type="entry name" value="FN3_sf"/>
</dbReference>
<dbReference type="Gene3D" id="2.60.40.10">
    <property type="entry name" value="Immunoglobulins"/>
    <property type="match status" value="3"/>
</dbReference>
<name>A0A2L0UFA9_9MICC</name>
<keyword evidence="2" id="KW-0378">Hydrolase</keyword>
<dbReference type="Pfam" id="PF22352">
    <property type="entry name" value="K319L-like_PKD"/>
    <property type="match status" value="1"/>
</dbReference>
<dbReference type="PANTHER" id="PTHR13817:SF166">
    <property type="entry name" value="NEURONAL IGCAM-RELATED"/>
    <property type="match status" value="1"/>
</dbReference>
<dbReference type="Pfam" id="PF13290">
    <property type="entry name" value="CHB_HEX_C_1"/>
    <property type="match status" value="1"/>
</dbReference>
<evidence type="ECO:0000256" key="3">
    <source>
        <dbReference type="ARBA" id="ARBA00023326"/>
    </source>
</evidence>
<dbReference type="GO" id="GO:0000272">
    <property type="term" value="P:polysaccharide catabolic process"/>
    <property type="evidence" value="ECO:0007669"/>
    <property type="project" value="UniProtKB-KW"/>
</dbReference>
<dbReference type="SUPFAM" id="SSF49265">
    <property type="entry name" value="Fibronectin type III"/>
    <property type="match status" value="1"/>
</dbReference>
<evidence type="ECO:0000256" key="2">
    <source>
        <dbReference type="ARBA" id="ARBA00023295"/>
    </source>
</evidence>
<evidence type="ECO:0000313" key="7">
    <source>
        <dbReference type="Proteomes" id="UP000239187"/>
    </source>
</evidence>
<dbReference type="Proteomes" id="UP000239187">
    <property type="component" value="Chromosome"/>
</dbReference>
<feature type="domain" description="Fibronectin type-III" evidence="5">
    <location>
        <begin position="473"/>
        <end position="572"/>
    </location>
</feature>
<keyword evidence="3" id="KW-0624">Polysaccharide degradation</keyword>
<feature type="chain" id="PRO_5014701314" description="Fibronectin type-III domain-containing protein" evidence="4">
    <location>
        <begin position="45"/>
        <end position="762"/>
    </location>
</feature>
<organism evidence="6 7">
    <name type="scientific">Arthrobacter agilis</name>
    <dbReference type="NCBI Taxonomy" id="37921"/>
    <lineage>
        <taxon>Bacteria</taxon>
        <taxon>Bacillati</taxon>
        <taxon>Actinomycetota</taxon>
        <taxon>Actinomycetes</taxon>
        <taxon>Micrococcales</taxon>
        <taxon>Micrococcaceae</taxon>
        <taxon>Arthrobacter</taxon>
    </lineage>
</organism>
<protein>
    <recommendedName>
        <fullName evidence="5">Fibronectin type-III domain-containing protein</fullName>
    </recommendedName>
</protein>
<dbReference type="RefSeq" id="WP_208739126.1">
    <property type="nucleotide sequence ID" value="NZ_CP024915.1"/>
</dbReference>
<evidence type="ECO:0000256" key="4">
    <source>
        <dbReference type="SAM" id="SignalP"/>
    </source>
</evidence>
<dbReference type="InterPro" id="IPR013783">
    <property type="entry name" value="Ig-like_fold"/>
</dbReference>
<keyword evidence="4" id="KW-0732">Signal</keyword>
<reference evidence="6 7" key="1">
    <citation type="submission" date="2017-11" db="EMBL/GenBank/DDBJ databases">
        <title>Draft genome of Arthrobacter agilis strain UMCV2, a plant growth-promoting rhizobacterium and biocontrol capacity of phytopathogenic fungi.</title>
        <authorList>
            <person name="Martinez-Camara R."/>
            <person name="Santoyo G."/>
            <person name="Moreno-Hagelsieb G."/>
            <person name="Valencia-Cantero E."/>
        </authorList>
    </citation>
    <scope>NUCLEOTIDE SEQUENCE [LARGE SCALE GENOMIC DNA]</scope>
    <source>
        <strain evidence="6 7">UMCV2</strain>
    </source>
</reference>
<proteinExistence type="predicted"/>
<evidence type="ECO:0000259" key="5">
    <source>
        <dbReference type="PROSITE" id="PS50853"/>
    </source>
</evidence>
<dbReference type="GO" id="GO:0016798">
    <property type="term" value="F:hydrolase activity, acting on glycosyl bonds"/>
    <property type="evidence" value="ECO:0007669"/>
    <property type="project" value="UniProtKB-KW"/>
</dbReference>
<accession>A0A2L0UFA9</accession>
<dbReference type="PANTHER" id="PTHR13817">
    <property type="entry name" value="TITIN"/>
    <property type="match status" value="1"/>
</dbReference>
<dbReference type="SMART" id="SM00060">
    <property type="entry name" value="FN3"/>
    <property type="match status" value="2"/>
</dbReference>
<keyword evidence="2" id="KW-0326">Glycosidase</keyword>
<evidence type="ECO:0000313" key="6">
    <source>
        <dbReference type="EMBL" id="AUZ87907.1"/>
    </source>
</evidence>
<gene>
    <name evidence="6" type="ORF">CVO76_09900</name>
</gene>
<dbReference type="InterPro" id="IPR003961">
    <property type="entry name" value="FN3_dom"/>
</dbReference>
<dbReference type="AlphaFoldDB" id="A0A2L0UFA9"/>
<keyword evidence="1" id="KW-0677">Repeat</keyword>
<feature type="domain" description="Fibronectin type-III" evidence="5">
    <location>
        <begin position="282"/>
        <end position="385"/>
    </location>
</feature>
<feature type="signal peptide" evidence="4">
    <location>
        <begin position="1"/>
        <end position="44"/>
    </location>
</feature>
<dbReference type="Pfam" id="PF00041">
    <property type="entry name" value="fn3"/>
    <property type="match status" value="2"/>
</dbReference>